<keyword evidence="8" id="KW-1185">Reference proteome</keyword>
<evidence type="ECO:0000256" key="5">
    <source>
        <dbReference type="SAM" id="SignalP"/>
    </source>
</evidence>
<dbReference type="RefSeq" id="WP_184971006.1">
    <property type="nucleotide sequence ID" value="NZ_JACHIN010000014.1"/>
</dbReference>
<comment type="subcellular location">
    <subcellularLocation>
        <location evidence="1">Secreted</location>
    </subcellularLocation>
</comment>
<keyword evidence="3 5" id="KW-0732">Signal</keyword>
<keyword evidence="2" id="KW-0964">Secreted</keyword>
<evidence type="ECO:0000256" key="2">
    <source>
        <dbReference type="ARBA" id="ARBA00022525"/>
    </source>
</evidence>
<dbReference type="GO" id="GO:0006644">
    <property type="term" value="P:phospholipid metabolic process"/>
    <property type="evidence" value="ECO:0007669"/>
    <property type="project" value="InterPro"/>
</dbReference>
<comment type="caution">
    <text evidence="7">The sequence shown here is derived from an EMBL/GenBank/DDBJ whole genome shotgun (WGS) entry which is preliminary data.</text>
</comment>
<proteinExistence type="predicted"/>
<dbReference type="AlphaFoldDB" id="A0A7W8EKQ5"/>
<feature type="region of interest" description="Disordered" evidence="4">
    <location>
        <begin position="372"/>
        <end position="396"/>
    </location>
</feature>
<organism evidence="7 8">
    <name type="scientific">Nonomuraea endophytica</name>
    <dbReference type="NCBI Taxonomy" id="714136"/>
    <lineage>
        <taxon>Bacteria</taxon>
        <taxon>Bacillati</taxon>
        <taxon>Actinomycetota</taxon>
        <taxon>Actinomycetes</taxon>
        <taxon>Streptosporangiales</taxon>
        <taxon>Streptosporangiaceae</taxon>
        <taxon>Nonomuraea</taxon>
    </lineage>
</organism>
<dbReference type="Gene3D" id="1.20.90.10">
    <property type="entry name" value="Phospholipase A2 domain"/>
    <property type="match status" value="1"/>
</dbReference>
<gene>
    <name evidence="7" type="ORF">HNR40_008109</name>
</gene>
<dbReference type="Gene3D" id="2.180.10.10">
    <property type="entry name" value="RHS repeat-associated core"/>
    <property type="match status" value="1"/>
</dbReference>
<evidence type="ECO:0000256" key="4">
    <source>
        <dbReference type="SAM" id="MobiDB-lite"/>
    </source>
</evidence>
<evidence type="ECO:0000259" key="6">
    <source>
        <dbReference type="Pfam" id="PF24517"/>
    </source>
</evidence>
<feature type="domain" description="Carbohydrate-binding module family 96" evidence="6">
    <location>
        <begin position="292"/>
        <end position="455"/>
    </location>
</feature>
<accession>A0A7W8EKQ5</accession>
<feature type="signal peptide" evidence="5">
    <location>
        <begin position="1"/>
        <end position="27"/>
    </location>
</feature>
<evidence type="ECO:0000256" key="1">
    <source>
        <dbReference type="ARBA" id="ARBA00004613"/>
    </source>
</evidence>
<name>A0A7W8EKQ5_9ACTN</name>
<reference evidence="7 8" key="1">
    <citation type="submission" date="2020-08" db="EMBL/GenBank/DDBJ databases">
        <title>Genomic Encyclopedia of Type Strains, Phase IV (KMG-IV): sequencing the most valuable type-strain genomes for metagenomic binning, comparative biology and taxonomic classification.</title>
        <authorList>
            <person name="Goeker M."/>
        </authorList>
    </citation>
    <scope>NUCLEOTIDE SEQUENCE [LARGE SCALE GENOMIC DNA]</scope>
    <source>
        <strain evidence="7 8">DSM 45385</strain>
    </source>
</reference>
<dbReference type="GO" id="GO:0004623">
    <property type="term" value="F:phospholipase A2 activity"/>
    <property type="evidence" value="ECO:0007669"/>
    <property type="project" value="InterPro"/>
</dbReference>
<dbReference type="InterPro" id="IPR055372">
    <property type="entry name" value="CBM96"/>
</dbReference>
<sequence length="901" mass="94978">MRSSRRLATACALTAFTVLGTVTVAYAAPTPTPTLPSTDDGKRAVVERTETSTTYRGADGRTVTELHAGPIRIKQDDGGWADIDTDLIEDGAAIHPKAAKGDVRFSGGGKDAFAQLMREGGDGVELGWDGDLPKPVLDGSKAVYRGVAADGAGDLVATALPTGLRFDIVLNRRPAGPVEIKIPVAAEGLTLADNGSGQLAFKDGGKVIASSSKPVMYDATSPHAYRARGGKLARSAPQGGQGQDRVGEITTDVQNTADGKTLVLKPADSFLADPATAYPVTVDPSVVLPLNGDTDVNSAFDGNNVSGGYLKAGTEADGEKARAYLRFNTAGLKTPSKAVLKLTNLDAPACGPKVGAGIQVRRVTDFWDATKQTWTPQPSNTTEDAVTSTEGSQLGSCGTGTMTWDVTPIVTKWAAGTANHGLVLQAPTETKVKNYRVFAATENTDGLDAPMLEVTSDEPFTPGEGDDPADPGPAPEDLYPGRADTDTGVWITDATDFTDTGLIVTRSHSAGQRIDLTLPNEAVLGPNWRLEPLGGILGNRLKDYSSNGYIQINLGKESARFTADAAKPGTFAAANGDTVVKNADGGFTQTMVAAGEGAPTLTYTWTKVGDDHLITKIGNADGVAVISYDAQGRYSRLAAPATPQDDCITAACATVTFTYATATTATSSALGDVTGQLKAIGFTPAGGGASGEAVTYGYDNAKRLRQVTDNRKIDDEPVQVSTYTYDTKGNITALNTPALGSWNLTYEAIGKLKTATQPATVGLRASAKCQYMSQYLYGRDGCNFGPVPMEYGGRFLTPARKVTPTKKWVMGVKNDHCSNAPDRPRGYNFESACDMHDYGYGIIYKSKTDKWNKSKKAAADSILYSVLKDNTCPAYGVRRADCWSIAYGYWWGVTYGGGWSM</sequence>
<evidence type="ECO:0000256" key="3">
    <source>
        <dbReference type="ARBA" id="ARBA00022729"/>
    </source>
</evidence>
<dbReference type="Proteomes" id="UP000568380">
    <property type="component" value="Unassembled WGS sequence"/>
</dbReference>
<dbReference type="GO" id="GO:0005576">
    <property type="term" value="C:extracellular region"/>
    <property type="evidence" value="ECO:0007669"/>
    <property type="project" value="UniProtKB-SubCell"/>
</dbReference>
<dbReference type="SUPFAM" id="SSF48619">
    <property type="entry name" value="Phospholipase A2, PLA2"/>
    <property type="match status" value="1"/>
</dbReference>
<dbReference type="NCBIfam" id="NF033679">
    <property type="entry name" value="DNRLRE_dom"/>
    <property type="match status" value="1"/>
</dbReference>
<dbReference type="EMBL" id="JACHIN010000014">
    <property type="protein sequence ID" value="MBB5082613.1"/>
    <property type="molecule type" value="Genomic_DNA"/>
</dbReference>
<feature type="chain" id="PRO_5031448740" description="Carbohydrate-binding module family 96 domain-containing protein" evidence="5">
    <location>
        <begin position="28"/>
        <end position="901"/>
    </location>
</feature>
<protein>
    <recommendedName>
        <fullName evidence="6">Carbohydrate-binding module family 96 domain-containing protein</fullName>
    </recommendedName>
</protein>
<dbReference type="GO" id="GO:0050482">
    <property type="term" value="P:arachidonate secretion"/>
    <property type="evidence" value="ECO:0007669"/>
    <property type="project" value="InterPro"/>
</dbReference>
<evidence type="ECO:0000313" key="7">
    <source>
        <dbReference type="EMBL" id="MBB5082613.1"/>
    </source>
</evidence>
<dbReference type="InterPro" id="IPR015141">
    <property type="entry name" value="PLipase_A2_prok/fun"/>
</dbReference>
<dbReference type="InterPro" id="IPR036444">
    <property type="entry name" value="PLipase_A2_dom_sf"/>
</dbReference>
<evidence type="ECO:0000313" key="8">
    <source>
        <dbReference type="Proteomes" id="UP000568380"/>
    </source>
</evidence>
<dbReference type="Pfam" id="PF09056">
    <property type="entry name" value="Phospholip_A2_3"/>
    <property type="match status" value="1"/>
</dbReference>
<feature type="region of interest" description="Disordered" evidence="4">
    <location>
        <begin position="452"/>
        <end position="482"/>
    </location>
</feature>
<dbReference type="Pfam" id="PF24517">
    <property type="entry name" value="CBM96"/>
    <property type="match status" value="1"/>
</dbReference>